<dbReference type="Proteomes" id="UP000823388">
    <property type="component" value="Chromosome 3K"/>
</dbReference>
<protein>
    <submittedName>
        <fullName evidence="2">Uncharacterized protein</fullName>
    </submittedName>
</protein>
<evidence type="ECO:0000313" key="2">
    <source>
        <dbReference type="EMBL" id="KAG2630670.1"/>
    </source>
</evidence>
<dbReference type="EMBL" id="CM029041">
    <property type="protein sequence ID" value="KAG2630670.1"/>
    <property type="molecule type" value="Genomic_DNA"/>
</dbReference>
<dbReference type="GO" id="GO:0009733">
    <property type="term" value="P:response to auxin"/>
    <property type="evidence" value="ECO:0007669"/>
    <property type="project" value="InterPro"/>
</dbReference>
<evidence type="ECO:0000313" key="3">
    <source>
        <dbReference type="Proteomes" id="UP000823388"/>
    </source>
</evidence>
<proteinExistence type="inferred from homology"/>
<reference evidence="2" key="1">
    <citation type="submission" date="2020-05" db="EMBL/GenBank/DDBJ databases">
        <title>WGS assembly of Panicum virgatum.</title>
        <authorList>
            <person name="Lovell J.T."/>
            <person name="Jenkins J."/>
            <person name="Shu S."/>
            <person name="Juenger T.E."/>
            <person name="Schmutz J."/>
        </authorList>
    </citation>
    <scope>NUCLEOTIDE SEQUENCE</scope>
    <source>
        <strain evidence="2">AP13</strain>
    </source>
</reference>
<accession>A0A8T0V608</accession>
<sequence>MSTRDAAAAAAAVDADDDGAAASGGAVVLVGSSRRRYVISAEHLSHPLIAALIGDEGRRREGEPAAAVVVNCEVVLFDHLLWMLDNADNDDLRTDDGAAMRELAQLYAC</sequence>
<comment type="caution">
    <text evidence="2">The sequence shown here is derived from an EMBL/GenBank/DDBJ whole genome shotgun (WGS) entry which is preliminary data.</text>
</comment>
<comment type="similarity">
    <text evidence="1">Belongs to the ARG7 family.</text>
</comment>
<organism evidence="2 3">
    <name type="scientific">Panicum virgatum</name>
    <name type="common">Blackwell switchgrass</name>
    <dbReference type="NCBI Taxonomy" id="38727"/>
    <lineage>
        <taxon>Eukaryota</taxon>
        <taxon>Viridiplantae</taxon>
        <taxon>Streptophyta</taxon>
        <taxon>Embryophyta</taxon>
        <taxon>Tracheophyta</taxon>
        <taxon>Spermatophyta</taxon>
        <taxon>Magnoliopsida</taxon>
        <taxon>Liliopsida</taxon>
        <taxon>Poales</taxon>
        <taxon>Poaceae</taxon>
        <taxon>PACMAD clade</taxon>
        <taxon>Panicoideae</taxon>
        <taxon>Panicodae</taxon>
        <taxon>Paniceae</taxon>
        <taxon>Panicinae</taxon>
        <taxon>Panicum</taxon>
        <taxon>Panicum sect. Hiantes</taxon>
    </lineage>
</organism>
<gene>
    <name evidence="2" type="ORF">PVAP13_3KG542500</name>
</gene>
<dbReference type="PANTHER" id="PTHR35296:SF8">
    <property type="entry name" value="SMALL AUXIN-UP RNA-RELATED"/>
    <property type="match status" value="1"/>
</dbReference>
<dbReference type="AlphaFoldDB" id="A0A8T0V608"/>
<name>A0A8T0V608_PANVG</name>
<keyword evidence="3" id="KW-1185">Reference proteome</keyword>
<dbReference type="PANTHER" id="PTHR35296">
    <property type="entry name" value="EXPRESSED PROTEIN"/>
    <property type="match status" value="1"/>
</dbReference>
<evidence type="ECO:0000256" key="1">
    <source>
        <dbReference type="ARBA" id="ARBA00006974"/>
    </source>
</evidence>
<dbReference type="InterPro" id="IPR003676">
    <property type="entry name" value="SAUR_fam"/>
</dbReference>
<dbReference type="Pfam" id="PF02519">
    <property type="entry name" value="Auxin_inducible"/>
    <property type="match status" value="1"/>
</dbReference>